<dbReference type="AlphaFoldDB" id="A0A8G0ZUH4"/>
<protein>
    <submittedName>
        <fullName evidence="1">Uncharacterized protein</fullName>
    </submittedName>
</protein>
<proteinExistence type="predicted"/>
<evidence type="ECO:0000313" key="2">
    <source>
        <dbReference type="Proteomes" id="UP000826300"/>
    </source>
</evidence>
<accession>A0A8G0ZUH4</accession>
<sequence>MNLEDVILKIAKGNLSSPEFGQRTDALIANLYALGGQIRVMLDAIAADPRNFQVPSE</sequence>
<dbReference type="Proteomes" id="UP000826300">
    <property type="component" value="Chromosome"/>
</dbReference>
<dbReference type="KEGG" id="nsm:JO391_13995"/>
<dbReference type="RefSeq" id="WP_220661085.1">
    <property type="nucleotide sequence ID" value="NZ_CP069370.1"/>
</dbReference>
<keyword evidence="2" id="KW-1185">Reference proteome</keyword>
<organism evidence="1 2">
    <name type="scientific">Neotabrizicola shimadae</name>
    <dbReference type="NCBI Taxonomy" id="2807096"/>
    <lineage>
        <taxon>Bacteria</taxon>
        <taxon>Pseudomonadati</taxon>
        <taxon>Pseudomonadota</taxon>
        <taxon>Alphaproteobacteria</taxon>
        <taxon>Rhodobacterales</taxon>
        <taxon>Paracoccaceae</taxon>
        <taxon>Neotabrizicola</taxon>
    </lineage>
</organism>
<name>A0A8G0ZUH4_9RHOB</name>
<gene>
    <name evidence="1" type="ORF">JO391_13995</name>
</gene>
<dbReference type="EMBL" id="CP069370">
    <property type="protein sequence ID" value="QYZ68865.1"/>
    <property type="molecule type" value="Genomic_DNA"/>
</dbReference>
<reference evidence="1" key="1">
    <citation type="submission" date="2021-02" db="EMBL/GenBank/DDBJ databases">
        <title>Rhodobacter shimadae sp. nov., an aerobic anoxygenic phototrophic bacterium isolated from a hot spring.</title>
        <authorList>
            <person name="Muramatsu S."/>
            <person name="Haruta S."/>
            <person name="Hirose S."/>
            <person name="Hanada S."/>
        </authorList>
    </citation>
    <scope>NUCLEOTIDE SEQUENCE</scope>
    <source>
        <strain evidence="1">N10</strain>
    </source>
</reference>
<evidence type="ECO:0000313" key="1">
    <source>
        <dbReference type="EMBL" id="QYZ68865.1"/>
    </source>
</evidence>